<dbReference type="SMART" id="SM00312">
    <property type="entry name" value="PX"/>
    <property type="match status" value="1"/>
</dbReference>
<dbReference type="OrthoDB" id="5227681at2759"/>
<evidence type="ECO:0000256" key="4">
    <source>
        <dbReference type="ARBA" id="ARBA00010883"/>
    </source>
</evidence>
<name>A0A177B6Y3_9BILA</name>
<keyword evidence="10" id="KW-0446">Lipid-binding</keyword>
<keyword evidence="8" id="KW-0653">Protein transport</keyword>
<dbReference type="GO" id="GO:0032266">
    <property type="term" value="F:phosphatidylinositol-3-phosphate binding"/>
    <property type="evidence" value="ECO:0007669"/>
    <property type="project" value="TreeGrafter"/>
</dbReference>
<comment type="function">
    <text evidence="12">Required for retention of late Golgi membrane proteins. Component of the retrieval machinery that functions by direct interaction with the cytosolic tails of certain TGN membrane proteins during the sorting/budding process at the prevacuolar compartment. Binds phosphatidylinositol 3-phosphate (PtdIns(P3)).</text>
</comment>
<dbReference type="PANTHER" id="PTHR45963">
    <property type="entry name" value="RE52028P"/>
    <property type="match status" value="1"/>
</dbReference>
<evidence type="ECO:0000256" key="8">
    <source>
        <dbReference type="ARBA" id="ARBA00022927"/>
    </source>
</evidence>
<dbReference type="GO" id="GO:0030904">
    <property type="term" value="C:retromer complex"/>
    <property type="evidence" value="ECO:0007669"/>
    <property type="project" value="TreeGrafter"/>
</dbReference>
<evidence type="ECO:0000256" key="10">
    <source>
        <dbReference type="ARBA" id="ARBA00023121"/>
    </source>
</evidence>
<comment type="similarity">
    <text evidence="4">Belongs to the sorting nexin family.</text>
</comment>
<dbReference type="Gene3D" id="3.30.1520.10">
    <property type="entry name" value="Phox-like domain"/>
    <property type="match status" value="1"/>
</dbReference>
<evidence type="ECO:0000256" key="2">
    <source>
        <dbReference type="ARBA" id="ARBA00004255"/>
    </source>
</evidence>
<comment type="caution">
    <text evidence="14">The sequence shown here is derived from an EMBL/GenBank/DDBJ whole genome shotgun (WGS) entry which is preliminary data.</text>
</comment>
<keyword evidence="6" id="KW-0813">Transport</keyword>
<dbReference type="GO" id="GO:0015031">
    <property type="term" value="P:protein transport"/>
    <property type="evidence" value="ECO:0007669"/>
    <property type="project" value="UniProtKB-KW"/>
</dbReference>
<keyword evidence="11" id="KW-0472">Membrane</keyword>
<keyword evidence="7" id="KW-0963">Cytoplasm</keyword>
<dbReference type="Pfam" id="PF00787">
    <property type="entry name" value="PX"/>
    <property type="match status" value="1"/>
</dbReference>
<feature type="domain" description="PX" evidence="13">
    <location>
        <begin position="23"/>
        <end position="149"/>
    </location>
</feature>
<accession>A0A177B6Y3</accession>
<dbReference type="InterPro" id="IPR036871">
    <property type="entry name" value="PX_dom_sf"/>
</dbReference>
<dbReference type="InterPro" id="IPR051074">
    <property type="entry name" value="Sorting_Nexin"/>
</dbReference>
<dbReference type="Proteomes" id="UP000078046">
    <property type="component" value="Unassembled WGS sequence"/>
</dbReference>
<evidence type="ECO:0000313" key="14">
    <source>
        <dbReference type="EMBL" id="OAF70048.1"/>
    </source>
</evidence>
<protein>
    <recommendedName>
        <fullName evidence="5">Sorting nexin-3</fullName>
    </recommendedName>
</protein>
<dbReference type="GO" id="GO:0034499">
    <property type="term" value="P:late endosome to Golgi transport"/>
    <property type="evidence" value="ECO:0007669"/>
    <property type="project" value="TreeGrafter"/>
</dbReference>
<evidence type="ECO:0000256" key="3">
    <source>
        <dbReference type="ARBA" id="ARBA00004496"/>
    </source>
</evidence>
<organism evidence="14 15">
    <name type="scientific">Intoshia linei</name>
    <dbReference type="NCBI Taxonomy" id="1819745"/>
    <lineage>
        <taxon>Eukaryota</taxon>
        <taxon>Metazoa</taxon>
        <taxon>Spiralia</taxon>
        <taxon>Lophotrochozoa</taxon>
        <taxon>Mesozoa</taxon>
        <taxon>Orthonectida</taxon>
        <taxon>Rhopaluridae</taxon>
        <taxon>Intoshia</taxon>
    </lineage>
</organism>
<evidence type="ECO:0000256" key="12">
    <source>
        <dbReference type="ARBA" id="ARBA00025533"/>
    </source>
</evidence>
<dbReference type="SUPFAM" id="SSF64268">
    <property type="entry name" value="PX domain"/>
    <property type="match status" value="1"/>
</dbReference>
<gene>
    <name evidence="14" type="ORF">A3Q56_02185</name>
</gene>
<evidence type="ECO:0000256" key="11">
    <source>
        <dbReference type="ARBA" id="ARBA00023136"/>
    </source>
</evidence>
<evidence type="ECO:0000256" key="6">
    <source>
        <dbReference type="ARBA" id="ARBA00022448"/>
    </source>
</evidence>
<dbReference type="GO" id="GO:0032456">
    <property type="term" value="P:endocytic recycling"/>
    <property type="evidence" value="ECO:0007669"/>
    <property type="project" value="TreeGrafter"/>
</dbReference>
<evidence type="ECO:0000256" key="9">
    <source>
        <dbReference type="ARBA" id="ARBA00023034"/>
    </source>
</evidence>
<dbReference type="AlphaFoldDB" id="A0A177B6Y3"/>
<evidence type="ECO:0000313" key="15">
    <source>
        <dbReference type="Proteomes" id="UP000078046"/>
    </source>
</evidence>
<dbReference type="PROSITE" id="PS50195">
    <property type="entry name" value="PX"/>
    <property type="match status" value="1"/>
</dbReference>
<evidence type="ECO:0000256" key="1">
    <source>
        <dbReference type="ARBA" id="ARBA00004179"/>
    </source>
</evidence>
<dbReference type="GO" id="GO:0031901">
    <property type="term" value="C:early endosome membrane"/>
    <property type="evidence" value="ECO:0007669"/>
    <property type="project" value="TreeGrafter"/>
</dbReference>
<keyword evidence="9" id="KW-0333">Golgi apparatus</keyword>
<proteinExistence type="inferred from homology"/>
<dbReference type="GO" id="GO:0000139">
    <property type="term" value="C:Golgi membrane"/>
    <property type="evidence" value="ECO:0007669"/>
    <property type="project" value="UniProtKB-SubCell"/>
</dbReference>
<dbReference type="InterPro" id="IPR001683">
    <property type="entry name" value="PX_dom"/>
</dbReference>
<evidence type="ECO:0000259" key="13">
    <source>
        <dbReference type="PROSITE" id="PS50195"/>
    </source>
</evidence>
<evidence type="ECO:0000256" key="7">
    <source>
        <dbReference type="ARBA" id="ARBA00022490"/>
    </source>
</evidence>
<dbReference type="EMBL" id="LWCA01000193">
    <property type="protein sequence ID" value="OAF70048.1"/>
    <property type="molecule type" value="Genomic_DNA"/>
</dbReference>
<comment type="subcellular location">
    <subcellularLocation>
        <location evidence="3">Cytoplasm</location>
    </subcellularLocation>
    <subcellularLocation>
        <location evidence="2">Golgi apparatus membrane</location>
        <topology evidence="2">Peripheral membrane protein</topology>
        <orientation evidence="2">Cytoplasmic side</orientation>
    </subcellularLocation>
    <subcellularLocation>
        <location evidence="1">Prevacuolar compartment membrane</location>
        <topology evidence="1">Peripheral membrane protein</topology>
        <orientation evidence="1">Cytoplasmic side</orientation>
    </subcellularLocation>
</comment>
<dbReference type="PANTHER" id="PTHR45963:SF2">
    <property type="entry name" value="RE52028P"/>
    <property type="match status" value="1"/>
</dbReference>
<reference evidence="14 15" key="1">
    <citation type="submission" date="2016-04" db="EMBL/GenBank/DDBJ databases">
        <title>The genome of Intoshia linei affirms orthonectids as highly simplified spiralians.</title>
        <authorList>
            <person name="Mikhailov K.V."/>
            <person name="Slusarev G.S."/>
            <person name="Nikitin M.A."/>
            <person name="Logacheva M.D."/>
            <person name="Penin A."/>
            <person name="Aleoshin V."/>
            <person name="Panchin Y.V."/>
        </authorList>
    </citation>
    <scope>NUCLEOTIDE SEQUENCE [LARGE SCALE GENOMIC DNA]</scope>
    <source>
        <strain evidence="14">Intl2013</strain>
        <tissue evidence="14">Whole animal</tissue>
    </source>
</reference>
<keyword evidence="15" id="KW-1185">Reference proteome</keyword>
<sequence length="162" mass="19028">MVNVKRLCRNGQTLEEAYTCPSNFLEIDVSSPDIKGTGPNKHVVYRVTLNTNIPVFATKQSTVYRRYSDFEWLKNELEREDKVHMQIPEFPSKSYFRNLPFRSDNGLFDPKFIERRRKGLEDFINKIVGHPVAREDIAVHMFLLDEQIDRNYIPGRVTPHNN</sequence>
<evidence type="ECO:0000256" key="5">
    <source>
        <dbReference type="ARBA" id="ARBA00020436"/>
    </source>
</evidence>